<dbReference type="EMBL" id="RZNH01000036">
    <property type="protein sequence ID" value="NOU61534.1"/>
    <property type="molecule type" value="Genomic_DNA"/>
</dbReference>
<dbReference type="Proteomes" id="UP000732105">
    <property type="component" value="Unassembled WGS sequence"/>
</dbReference>
<evidence type="ECO:0008006" key="4">
    <source>
        <dbReference type="Google" id="ProtNLM"/>
    </source>
</evidence>
<name>A0ABX1X0A1_9BACT</name>
<keyword evidence="1" id="KW-0732">Signal</keyword>
<comment type="caution">
    <text evidence="2">The sequence shown here is derived from an EMBL/GenBank/DDBJ whole genome shotgun (WGS) entry which is preliminary data.</text>
</comment>
<organism evidence="2 3">
    <name type="scientific">Marinifilum caeruleilacunae</name>
    <dbReference type="NCBI Taxonomy" id="2499076"/>
    <lineage>
        <taxon>Bacteria</taxon>
        <taxon>Pseudomonadati</taxon>
        <taxon>Bacteroidota</taxon>
        <taxon>Bacteroidia</taxon>
        <taxon>Marinilabiliales</taxon>
        <taxon>Marinifilaceae</taxon>
    </lineage>
</organism>
<keyword evidence="3" id="KW-1185">Reference proteome</keyword>
<evidence type="ECO:0000313" key="2">
    <source>
        <dbReference type="EMBL" id="NOU61534.1"/>
    </source>
</evidence>
<evidence type="ECO:0000313" key="3">
    <source>
        <dbReference type="Proteomes" id="UP000732105"/>
    </source>
</evidence>
<proteinExistence type="predicted"/>
<sequence>MKKLLCAIFICLLSMPLLSQEHLPTHADYLAFVQSKTLVVLDDNPMSEYNFRIRNVIKKNWTITEYEFISNAEFEKKRFDPNYSFIMNTLVTFNKDKTKARYNFLSLLMGGKEKRIANMPDLCSVPLSYKHVHEDVYAHKLPCFIRFMQKHVQLVIEKPEIISANMLKYYNKNAALLQGKTLYLLMDELQKEVNSLAKIRKIYPGKVKIVSKEDLEEAIEHKLDNVVFLHKVGPEQWKIKARCFKILVGASDSDFYYFDYHMINKKQTDGFLAKDFKRITQ</sequence>
<evidence type="ECO:0000256" key="1">
    <source>
        <dbReference type="SAM" id="SignalP"/>
    </source>
</evidence>
<protein>
    <recommendedName>
        <fullName evidence="4">DUF4837 family protein</fullName>
    </recommendedName>
</protein>
<accession>A0ABX1X0A1</accession>
<feature type="chain" id="PRO_5045185642" description="DUF4837 family protein" evidence="1">
    <location>
        <begin position="20"/>
        <end position="281"/>
    </location>
</feature>
<reference evidence="2 3" key="1">
    <citation type="submission" date="2018-12" db="EMBL/GenBank/DDBJ databases">
        <title>Marinifilum JC070 sp. nov., a marine bacterium isolated from Yongle Blue Hole in the South China Sea.</title>
        <authorList>
            <person name="Fu T."/>
        </authorList>
    </citation>
    <scope>NUCLEOTIDE SEQUENCE [LARGE SCALE GENOMIC DNA]</scope>
    <source>
        <strain evidence="2 3">JC070</strain>
    </source>
</reference>
<gene>
    <name evidence="2" type="ORF">ELS83_17160</name>
</gene>
<feature type="signal peptide" evidence="1">
    <location>
        <begin position="1"/>
        <end position="19"/>
    </location>
</feature>